<evidence type="ECO:0000313" key="2">
    <source>
        <dbReference type="EMBL" id="CAH1995610.1"/>
    </source>
</evidence>
<feature type="signal peptide" evidence="1">
    <location>
        <begin position="1"/>
        <end position="22"/>
    </location>
</feature>
<proteinExistence type="predicted"/>
<sequence length="179" mass="20943">MMGKVPAMSAMVCLCFCLAACSQQSRRWCKVKELLIQHKIFNQHIINQLVLESIAAKASFKLYCPNVKQMKKALKRHPSARTFFAICLNWLVFINKILNDCKEERRHKKYAFLKDSLHLLIEEIPTNIIGRPKRTGFSCKLGFPVENEDNTMKTIFDYEVIKAMHVFFSMSYRMIRRCS</sequence>
<comment type="caution">
    <text evidence="2">The sequence shown here is derived from an EMBL/GenBank/DDBJ whole genome shotgun (WGS) entry which is preliminary data.</text>
</comment>
<dbReference type="Proteomes" id="UP001152888">
    <property type="component" value="Unassembled WGS sequence"/>
</dbReference>
<feature type="chain" id="PRO_5040166842" evidence="1">
    <location>
        <begin position="23"/>
        <end position="179"/>
    </location>
</feature>
<dbReference type="AlphaFoldDB" id="A0A9P0PS33"/>
<name>A0A9P0PS33_ACAOB</name>
<dbReference type="EMBL" id="CAKOFQ010007234">
    <property type="protein sequence ID" value="CAH1995610.1"/>
    <property type="molecule type" value="Genomic_DNA"/>
</dbReference>
<keyword evidence="3" id="KW-1185">Reference proteome</keyword>
<evidence type="ECO:0000313" key="3">
    <source>
        <dbReference type="Proteomes" id="UP001152888"/>
    </source>
</evidence>
<gene>
    <name evidence="2" type="ORF">ACAOBT_LOCUS22714</name>
</gene>
<protein>
    <submittedName>
        <fullName evidence="2">Uncharacterized protein</fullName>
    </submittedName>
</protein>
<reference evidence="2" key="1">
    <citation type="submission" date="2022-03" db="EMBL/GenBank/DDBJ databases">
        <authorList>
            <person name="Sayadi A."/>
        </authorList>
    </citation>
    <scope>NUCLEOTIDE SEQUENCE</scope>
</reference>
<evidence type="ECO:0000256" key="1">
    <source>
        <dbReference type="SAM" id="SignalP"/>
    </source>
</evidence>
<accession>A0A9P0PS33</accession>
<keyword evidence="1" id="KW-0732">Signal</keyword>
<dbReference type="OrthoDB" id="6689359at2759"/>
<organism evidence="2 3">
    <name type="scientific">Acanthoscelides obtectus</name>
    <name type="common">Bean weevil</name>
    <name type="synonym">Bruchus obtectus</name>
    <dbReference type="NCBI Taxonomy" id="200917"/>
    <lineage>
        <taxon>Eukaryota</taxon>
        <taxon>Metazoa</taxon>
        <taxon>Ecdysozoa</taxon>
        <taxon>Arthropoda</taxon>
        <taxon>Hexapoda</taxon>
        <taxon>Insecta</taxon>
        <taxon>Pterygota</taxon>
        <taxon>Neoptera</taxon>
        <taxon>Endopterygota</taxon>
        <taxon>Coleoptera</taxon>
        <taxon>Polyphaga</taxon>
        <taxon>Cucujiformia</taxon>
        <taxon>Chrysomeloidea</taxon>
        <taxon>Chrysomelidae</taxon>
        <taxon>Bruchinae</taxon>
        <taxon>Bruchini</taxon>
        <taxon>Acanthoscelides</taxon>
    </lineage>
</organism>